<accession>A0A1R0GRI8</accession>
<feature type="compositionally biased region" description="Pro residues" evidence="4">
    <location>
        <begin position="284"/>
        <end position="295"/>
    </location>
</feature>
<reference evidence="6 7" key="1">
    <citation type="journal article" date="2016" name="Mol. Biol. Evol.">
        <title>Genome-Wide Survey of Gut Fungi (Harpellales) Reveals the First Horizontally Transferred Ubiquitin Gene from a Mosquito Host.</title>
        <authorList>
            <person name="Wang Y."/>
            <person name="White M.M."/>
            <person name="Kvist S."/>
            <person name="Moncalvo J.M."/>
        </authorList>
    </citation>
    <scope>NUCLEOTIDE SEQUENCE [LARGE SCALE GENOMIC DNA]</scope>
    <source>
        <strain evidence="6 7">ALG-7-W6</strain>
    </source>
</reference>
<comment type="similarity">
    <text evidence="2">Belongs to the proteasome inhibitor PI31 family.</text>
</comment>
<dbReference type="STRING" id="133383.A0A1R0GRI8"/>
<dbReference type="PANTHER" id="PTHR13266:SF1">
    <property type="entry name" value="PROTEASOME INHIBITOR PI31 SUBUNIT"/>
    <property type="match status" value="1"/>
</dbReference>
<feature type="domain" description="PI31 proteasome regulator C-terminal" evidence="5">
    <location>
        <begin position="224"/>
        <end position="284"/>
    </location>
</feature>
<protein>
    <submittedName>
        <fullName evidence="6">Silencing boundary-establishment protein FUB1-like protein</fullName>
    </submittedName>
</protein>
<dbReference type="GO" id="GO:0043161">
    <property type="term" value="P:proteasome-mediated ubiquitin-dependent protein catabolic process"/>
    <property type="evidence" value="ECO:0007669"/>
    <property type="project" value="InterPro"/>
</dbReference>
<dbReference type="GO" id="GO:0070628">
    <property type="term" value="F:proteasome binding"/>
    <property type="evidence" value="ECO:0007669"/>
    <property type="project" value="InterPro"/>
</dbReference>
<dbReference type="AlphaFoldDB" id="A0A1R0GRI8"/>
<dbReference type="GO" id="GO:0004866">
    <property type="term" value="F:endopeptidase inhibitor activity"/>
    <property type="evidence" value="ECO:0007669"/>
    <property type="project" value="InterPro"/>
</dbReference>
<dbReference type="OrthoDB" id="5599543at2759"/>
<sequence>MSCSIYKDLFVSLFDTSSIKNKDEACFAIFATFFKAYGLSTTSLVLDVPSVSKKNLFTFSSQTSSQEAHIDTSKISVSGNTNTGIVFKDPKNISCDFILVLHQDSLLISAIPKTAESFHKIQAPLSLAIPTDQIFSPSFDFDKVSSLESCDFFSACYTSDAQLISLFKNISSSILDHIFHKIAPPKNESFANVSSHPRTGITDPLNIMSSGFNSEPRSSFPLEIGKSDLDPFSSFNPQGGSIVGPNHPIFQFHDNDSNDQYSGGFESIPRGSVPPGARFDPIGPFDPRPRGPPTDPRTGRFMPQNRFSGDPDRNMFMPPGGPGFF</sequence>
<dbReference type="Pfam" id="PF08577">
    <property type="entry name" value="PI31_Prot_C"/>
    <property type="match status" value="1"/>
</dbReference>
<name>A0A1R0GRI8_9FUNG</name>
<evidence type="ECO:0000256" key="3">
    <source>
        <dbReference type="ARBA" id="ARBA00022490"/>
    </source>
</evidence>
<keyword evidence="3" id="KW-0963">Cytoplasm</keyword>
<dbReference type="InterPro" id="IPR013886">
    <property type="entry name" value="PI31_Prot_C"/>
</dbReference>
<keyword evidence="7" id="KW-1185">Reference proteome</keyword>
<feature type="region of interest" description="Disordered" evidence="4">
    <location>
        <begin position="254"/>
        <end position="325"/>
    </location>
</feature>
<dbReference type="Proteomes" id="UP000187455">
    <property type="component" value="Unassembled WGS sequence"/>
</dbReference>
<proteinExistence type="inferred from homology"/>
<dbReference type="EMBL" id="LSSL01004354">
    <property type="protein sequence ID" value="OLY79511.1"/>
    <property type="molecule type" value="Genomic_DNA"/>
</dbReference>
<evidence type="ECO:0000256" key="1">
    <source>
        <dbReference type="ARBA" id="ARBA00004496"/>
    </source>
</evidence>
<comment type="caution">
    <text evidence="6">The sequence shown here is derived from an EMBL/GenBank/DDBJ whole genome shotgun (WGS) entry which is preliminary data.</text>
</comment>
<dbReference type="InterPro" id="IPR045128">
    <property type="entry name" value="PI31-like"/>
</dbReference>
<gene>
    <name evidence="6" type="ORF">AYI68_g6418</name>
</gene>
<organism evidence="6 7">
    <name type="scientific">Smittium mucronatum</name>
    <dbReference type="NCBI Taxonomy" id="133383"/>
    <lineage>
        <taxon>Eukaryota</taxon>
        <taxon>Fungi</taxon>
        <taxon>Fungi incertae sedis</taxon>
        <taxon>Zoopagomycota</taxon>
        <taxon>Kickxellomycotina</taxon>
        <taxon>Harpellomycetes</taxon>
        <taxon>Harpellales</taxon>
        <taxon>Legeriomycetaceae</taxon>
        <taxon>Smittium</taxon>
    </lineage>
</organism>
<evidence type="ECO:0000313" key="7">
    <source>
        <dbReference type="Proteomes" id="UP000187455"/>
    </source>
</evidence>
<evidence type="ECO:0000313" key="6">
    <source>
        <dbReference type="EMBL" id="OLY79511.1"/>
    </source>
</evidence>
<dbReference type="GO" id="GO:0005737">
    <property type="term" value="C:cytoplasm"/>
    <property type="evidence" value="ECO:0007669"/>
    <property type="project" value="UniProtKB-SubCell"/>
</dbReference>
<evidence type="ECO:0000256" key="2">
    <source>
        <dbReference type="ARBA" id="ARBA00006405"/>
    </source>
</evidence>
<evidence type="ECO:0000259" key="5">
    <source>
        <dbReference type="Pfam" id="PF08577"/>
    </source>
</evidence>
<comment type="subcellular location">
    <subcellularLocation>
        <location evidence="1">Cytoplasm</location>
    </subcellularLocation>
</comment>
<evidence type="ECO:0000256" key="4">
    <source>
        <dbReference type="SAM" id="MobiDB-lite"/>
    </source>
</evidence>
<dbReference type="PANTHER" id="PTHR13266">
    <property type="entry name" value="PROTEASOME INHIBITOR"/>
    <property type="match status" value="1"/>
</dbReference>